<proteinExistence type="predicted"/>
<name>A0A2G5UTA7_9PELO</name>
<dbReference type="InterPro" id="IPR050958">
    <property type="entry name" value="Cell_Adh-Cytoskel_Orgn"/>
</dbReference>
<feature type="domain" description="Ig-like" evidence="5">
    <location>
        <begin position="37"/>
        <end position="138"/>
    </location>
</feature>
<dbReference type="GO" id="GO:0050808">
    <property type="term" value="P:synapse organization"/>
    <property type="evidence" value="ECO:0007669"/>
    <property type="project" value="TreeGrafter"/>
</dbReference>
<evidence type="ECO:0000313" key="7">
    <source>
        <dbReference type="Proteomes" id="UP000230233"/>
    </source>
</evidence>
<evidence type="ECO:0000256" key="2">
    <source>
        <dbReference type="ARBA" id="ARBA00023157"/>
    </source>
</evidence>
<dbReference type="STRING" id="1611254.A0A2G5UTA7"/>
<sequence>MPSPLNHAILSIILLGSHVSTTKVADVPSVCDGLIEPSVLSIDKPLENIKANRGDSLVLRCAFYASPQPSITWYHRGKRVESHPAAQFETLLSATNLGQSVVESALRIDCLDERTAGEYFCEATSPCTQPVVTSSVVSINKAPKSITGTCKSLRQPLESPPLISVFTLSRIELPGGVTQLACRTHGYPAPKTTWYKIEEDESLSSIEGQRNYMVGGRDVRIPGSVLFFIPESGFREKYFCPDSGFRKNFLFRISNKCHLPNGDLLIVGDEETISESFRCVAENPLGSAHQDASVIYMLA</sequence>
<dbReference type="Pfam" id="PF13927">
    <property type="entry name" value="Ig_3"/>
    <property type="match status" value="1"/>
</dbReference>
<dbReference type="OrthoDB" id="6138780at2759"/>
<dbReference type="InterPro" id="IPR003598">
    <property type="entry name" value="Ig_sub2"/>
</dbReference>
<dbReference type="Gene3D" id="2.60.40.10">
    <property type="entry name" value="Immunoglobulins"/>
    <property type="match status" value="2"/>
</dbReference>
<dbReference type="SUPFAM" id="SSF48726">
    <property type="entry name" value="Immunoglobulin"/>
    <property type="match status" value="2"/>
</dbReference>
<keyword evidence="3" id="KW-0393">Immunoglobulin domain</keyword>
<gene>
    <name evidence="6" type="primary">Cni-zig-5</name>
    <name evidence="6" type="synonym">Cnig_chr_III.g9694</name>
    <name evidence="6" type="ORF">B9Z55_009694</name>
</gene>
<reference evidence="7" key="1">
    <citation type="submission" date="2017-10" db="EMBL/GenBank/DDBJ databases">
        <title>Rapid genome shrinkage in a self-fertile nematode reveals novel sperm competition proteins.</title>
        <authorList>
            <person name="Yin D."/>
            <person name="Schwarz E.M."/>
            <person name="Thomas C.G."/>
            <person name="Felde R.L."/>
            <person name="Korf I.F."/>
            <person name="Cutter A.D."/>
            <person name="Schartner C.M."/>
            <person name="Ralston E.J."/>
            <person name="Meyer B.J."/>
            <person name="Haag E.S."/>
        </authorList>
    </citation>
    <scope>NUCLEOTIDE SEQUENCE [LARGE SCALE GENOMIC DNA]</scope>
    <source>
        <strain evidence="7">JU1422</strain>
    </source>
</reference>
<organism evidence="6 7">
    <name type="scientific">Caenorhabditis nigoni</name>
    <dbReference type="NCBI Taxonomy" id="1611254"/>
    <lineage>
        <taxon>Eukaryota</taxon>
        <taxon>Metazoa</taxon>
        <taxon>Ecdysozoa</taxon>
        <taxon>Nematoda</taxon>
        <taxon>Chromadorea</taxon>
        <taxon>Rhabditida</taxon>
        <taxon>Rhabditina</taxon>
        <taxon>Rhabditomorpha</taxon>
        <taxon>Rhabditoidea</taxon>
        <taxon>Rhabditidae</taxon>
        <taxon>Peloderinae</taxon>
        <taxon>Caenorhabditis</taxon>
    </lineage>
</organism>
<dbReference type="PANTHER" id="PTHR45080">
    <property type="entry name" value="CONTACTIN 5"/>
    <property type="match status" value="1"/>
</dbReference>
<dbReference type="PANTHER" id="PTHR45080:SF8">
    <property type="entry name" value="IG-LIKE DOMAIN-CONTAINING PROTEIN"/>
    <property type="match status" value="1"/>
</dbReference>
<dbReference type="InterPro" id="IPR003599">
    <property type="entry name" value="Ig_sub"/>
</dbReference>
<evidence type="ECO:0000259" key="5">
    <source>
        <dbReference type="PROSITE" id="PS50835"/>
    </source>
</evidence>
<evidence type="ECO:0000256" key="3">
    <source>
        <dbReference type="ARBA" id="ARBA00023319"/>
    </source>
</evidence>
<dbReference type="InterPro" id="IPR007110">
    <property type="entry name" value="Ig-like_dom"/>
</dbReference>
<dbReference type="PROSITE" id="PS50835">
    <property type="entry name" value="IG_LIKE"/>
    <property type="match status" value="2"/>
</dbReference>
<evidence type="ECO:0000256" key="4">
    <source>
        <dbReference type="SAM" id="SignalP"/>
    </source>
</evidence>
<evidence type="ECO:0000256" key="1">
    <source>
        <dbReference type="ARBA" id="ARBA00022729"/>
    </source>
</evidence>
<protein>
    <recommendedName>
        <fullName evidence="5">Ig-like domain-containing protein</fullName>
    </recommendedName>
</protein>
<feature type="domain" description="Ig-like" evidence="5">
    <location>
        <begin position="161"/>
        <end position="295"/>
    </location>
</feature>
<keyword evidence="2" id="KW-1015">Disulfide bond</keyword>
<feature type="chain" id="PRO_5013559424" description="Ig-like domain-containing protein" evidence="4">
    <location>
        <begin position="25"/>
        <end position="299"/>
    </location>
</feature>
<comment type="caution">
    <text evidence="6">The sequence shown here is derived from an EMBL/GenBank/DDBJ whole genome shotgun (WGS) entry which is preliminary data.</text>
</comment>
<dbReference type="SMART" id="SM00408">
    <property type="entry name" value="IGc2"/>
    <property type="match status" value="2"/>
</dbReference>
<keyword evidence="7" id="KW-1185">Reference proteome</keyword>
<dbReference type="GO" id="GO:0008046">
    <property type="term" value="F:axon guidance receptor activity"/>
    <property type="evidence" value="ECO:0007669"/>
    <property type="project" value="TreeGrafter"/>
</dbReference>
<dbReference type="AlphaFoldDB" id="A0A2G5UTA7"/>
<dbReference type="SMART" id="SM00409">
    <property type="entry name" value="IG"/>
    <property type="match status" value="1"/>
</dbReference>
<keyword evidence="1 4" id="KW-0732">Signal</keyword>
<dbReference type="GO" id="GO:0043025">
    <property type="term" value="C:neuronal cell body"/>
    <property type="evidence" value="ECO:0007669"/>
    <property type="project" value="TreeGrafter"/>
</dbReference>
<dbReference type="GO" id="GO:0005886">
    <property type="term" value="C:plasma membrane"/>
    <property type="evidence" value="ECO:0007669"/>
    <property type="project" value="TreeGrafter"/>
</dbReference>
<accession>A0A2G5UTA7</accession>
<dbReference type="InterPro" id="IPR013783">
    <property type="entry name" value="Ig-like_fold"/>
</dbReference>
<dbReference type="EMBL" id="PDUG01000003">
    <property type="protein sequence ID" value="PIC42703.1"/>
    <property type="molecule type" value="Genomic_DNA"/>
</dbReference>
<evidence type="ECO:0000313" key="6">
    <source>
        <dbReference type="EMBL" id="PIC42703.1"/>
    </source>
</evidence>
<dbReference type="Proteomes" id="UP000230233">
    <property type="component" value="Chromosome III"/>
</dbReference>
<dbReference type="GO" id="GO:0030424">
    <property type="term" value="C:axon"/>
    <property type="evidence" value="ECO:0007669"/>
    <property type="project" value="TreeGrafter"/>
</dbReference>
<dbReference type="FunFam" id="2.60.40.10:FF:003037">
    <property type="entry name" value="Zwei Ig domain protein zig-5"/>
    <property type="match status" value="1"/>
</dbReference>
<dbReference type="GO" id="GO:0007156">
    <property type="term" value="P:homophilic cell adhesion via plasma membrane adhesion molecules"/>
    <property type="evidence" value="ECO:0007669"/>
    <property type="project" value="TreeGrafter"/>
</dbReference>
<feature type="signal peptide" evidence="4">
    <location>
        <begin position="1"/>
        <end position="24"/>
    </location>
</feature>
<dbReference type="InterPro" id="IPR036179">
    <property type="entry name" value="Ig-like_dom_sf"/>
</dbReference>